<keyword evidence="3" id="KW-1185">Reference proteome</keyword>
<reference evidence="2 3" key="1">
    <citation type="journal article" date="2019" name="Int. J. Syst. Evol. Microbiol.">
        <title>The Global Catalogue of Microorganisms (GCM) 10K type strain sequencing project: providing services to taxonomists for standard genome sequencing and annotation.</title>
        <authorList>
            <consortium name="The Broad Institute Genomics Platform"/>
            <consortium name="The Broad Institute Genome Sequencing Center for Infectious Disease"/>
            <person name="Wu L."/>
            <person name="Ma J."/>
        </authorList>
    </citation>
    <scope>NUCLEOTIDE SEQUENCE [LARGE SCALE GENOMIC DNA]</scope>
    <source>
        <strain evidence="2 3">JCM 19585</strain>
    </source>
</reference>
<keyword evidence="1" id="KW-0812">Transmembrane</keyword>
<gene>
    <name evidence="2" type="ORF">GCM10009037_02600</name>
</gene>
<name>A0A830EYK1_9EURY</name>
<organism evidence="2 3">
    <name type="scientific">Halarchaeum grantii</name>
    <dbReference type="NCBI Taxonomy" id="1193105"/>
    <lineage>
        <taxon>Archaea</taxon>
        <taxon>Methanobacteriati</taxon>
        <taxon>Methanobacteriota</taxon>
        <taxon>Stenosarchaea group</taxon>
        <taxon>Halobacteria</taxon>
        <taxon>Halobacteriales</taxon>
        <taxon>Halobacteriaceae</taxon>
    </lineage>
</organism>
<dbReference type="EMBL" id="BMPF01000001">
    <property type="protein sequence ID" value="GGL22673.1"/>
    <property type="molecule type" value="Genomic_DNA"/>
</dbReference>
<evidence type="ECO:0000256" key="1">
    <source>
        <dbReference type="SAM" id="Phobius"/>
    </source>
</evidence>
<dbReference type="InterPro" id="IPR055972">
    <property type="entry name" value="DUF7550"/>
</dbReference>
<sequence length="68" mass="7266">MRDAGIRLVAHSENGKCLLAAWARMDTTHEGRTTSPMQSYSKTQVAYGGVVLAVGALLTYVLPLAFGL</sequence>
<comment type="caution">
    <text evidence="2">The sequence shown here is derived from an EMBL/GenBank/DDBJ whole genome shotgun (WGS) entry which is preliminary data.</text>
</comment>
<keyword evidence="1" id="KW-1133">Transmembrane helix</keyword>
<evidence type="ECO:0000313" key="2">
    <source>
        <dbReference type="EMBL" id="GGL22673.1"/>
    </source>
</evidence>
<protein>
    <submittedName>
        <fullName evidence="2">Uncharacterized protein</fullName>
    </submittedName>
</protein>
<dbReference type="AlphaFoldDB" id="A0A830EYK1"/>
<proteinExistence type="predicted"/>
<dbReference type="Proteomes" id="UP000628840">
    <property type="component" value="Unassembled WGS sequence"/>
</dbReference>
<keyword evidence="1" id="KW-0472">Membrane</keyword>
<dbReference type="Pfam" id="PF24418">
    <property type="entry name" value="DUF7550"/>
    <property type="match status" value="1"/>
</dbReference>
<evidence type="ECO:0000313" key="3">
    <source>
        <dbReference type="Proteomes" id="UP000628840"/>
    </source>
</evidence>
<feature type="transmembrane region" description="Helical" evidence="1">
    <location>
        <begin position="45"/>
        <end position="66"/>
    </location>
</feature>
<accession>A0A830EYK1</accession>